<dbReference type="AlphaFoldDB" id="A0A2G9UFT1"/>
<dbReference type="PANTHER" id="PTHR31697:SF2">
    <property type="entry name" value="INTEGRATOR COMPLEX SUBUNIT 5"/>
    <property type="match status" value="1"/>
</dbReference>
<accession>A0A2G9UFT1</accession>
<sequence length="290" mass="32782">MRIRYAYKLMIQLASLQRIALSIDAKALFGDSDDLVAWKYESAERASKLLEIEEAQKESFLDAIQSMPLGKRPNQLAHSGTIGKGARHLQKAPLPSEDALHRAHVFLDAMRTTCLANSRESNLEVCKLVADVMTEALCHDALGGDFLFQDWDIEKEFVSRYLEISKRLDSSWISQGLMDVVAENPPCLWFMLPVIKAELATIMAKFENAVDKSRPPTEEMLDRFDKWLYIRRGASYNSIQAVHNAILKGEDARLHITMDGNTEIYRLILQKNIGDLGHLFPLLCISDTVS</sequence>
<dbReference type="Pfam" id="PF14838">
    <property type="entry name" value="INTS5_C"/>
    <property type="match status" value="1"/>
</dbReference>
<reference evidence="2 3" key="1">
    <citation type="submission" date="2015-09" db="EMBL/GenBank/DDBJ databases">
        <title>Draft genome of the parasitic nematode Teladorsagia circumcincta isolate WARC Sus (inbred).</title>
        <authorList>
            <person name="Mitreva M."/>
        </authorList>
    </citation>
    <scope>NUCLEOTIDE SEQUENCE [LARGE SCALE GENOMIC DNA]</scope>
    <source>
        <strain evidence="2 3">S</strain>
    </source>
</reference>
<dbReference type="OrthoDB" id="69088at2759"/>
<proteinExistence type="predicted"/>
<dbReference type="InterPro" id="IPR029444">
    <property type="entry name" value="INTS5_C"/>
</dbReference>
<dbReference type="PANTHER" id="PTHR31697">
    <property type="entry name" value="INTEGRATOR COMPLEX SUBUNIT 5"/>
    <property type="match status" value="1"/>
</dbReference>
<dbReference type="InterPro" id="IPR040316">
    <property type="entry name" value="INTS5"/>
</dbReference>
<evidence type="ECO:0000313" key="2">
    <source>
        <dbReference type="EMBL" id="PIO69091.1"/>
    </source>
</evidence>
<name>A0A2G9UFT1_TELCI</name>
<organism evidence="2 3">
    <name type="scientific">Teladorsagia circumcincta</name>
    <name type="common">Brown stomach worm</name>
    <name type="synonym">Ostertagia circumcincta</name>
    <dbReference type="NCBI Taxonomy" id="45464"/>
    <lineage>
        <taxon>Eukaryota</taxon>
        <taxon>Metazoa</taxon>
        <taxon>Ecdysozoa</taxon>
        <taxon>Nematoda</taxon>
        <taxon>Chromadorea</taxon>
        <taxon>Rhabditida</taxon>
        <taxon>Rhabditina</taxon>
        <taxon>Rhabditomorpha</taxon>
        <taxon>Strongyloidea</taxon>
        <taxon>Trichostrongylidae</taxon>
        <taxon>Teladorsagia</taxon>
    </lineage>
</organism>
<dbReference type="Proteomes" id="UP000230423">
    <property type="component" value="Unassembled WGS sequence"/>
</dbReference>
<evidence type="ECO:0000313" key="3">
    <source>
        <dbReference type="Proteomes" id="UP000230423"/>
    </source>
</evidence>
<gene>
    <name evidence="2" type="ORF">TELCIR_09099</name>
</gene>
<keyword evidence="3" id="KW-1185">Reference proteome</keyword>
<dbReference type="GO" id="GO:0034472">
    <property type="term" value="P:snRNA 3'-end processing"/>
    <property type="evidence" value="ECO:0007669"/>
    <property type="project" value="TreeGrafter"/>
</dbReference>
<dbReference type="EMBL" id="KZ346783">
    <property type="protein sequence ID" value="PIO69091.1"/>
    <property type="molecule type" value="Genomic_DNA"/>
</dbReference>
<dbReference type="GO" id="GO:0032039">
    <property type="term" value="C:integrator complex"/>
    <property type="evidence" value="ECO:0007669"/>
    <property type="project" value="InterPro"/>
</dbReference>
<protein>
    <recommendedName>
        <fullName evidence="1">Integrator complex subunit 5 C-terminal domain-containing protein</fullName>
    </recommendedName>
</protein>
<evidence type="ECO:0000259" key="1">
    <source>
        <dbReference type="Pfam" id="PF14838"/>
    </source>
</evidence>
<feature type="domain" description="Integrator complex subunit 5 C-terminal" evidence="1">
    <location>
        <begin position="19"/>
        <end position="220"/>
    </location>
</feature>